<dbReference type="Proteomes" id="UP000779508">
    <property type="component" value="Unassembled WGS sequence"/>
</dbReference>
<proteinExistence type="predicted"/>
<dbReference type="InterPro" id="IPR051805">
    <property type="entry name" value="Dehydratase_Activator_Redct"/>
</dbReference>
<dbReference type="Pfam" id="PF09989">
    <property type="entry name" value="DUF2229"/>
    <property type="match status" value="1"/>
</dbReference>
<reference evidence="2 3" key="1">
    <citation type="submission" date="2021-06" db="EMBL/GenBank/DDBJ databases">
        <authorList>
            <person name="Sun Q."/>
            <person name="Li D."/>
        </authorList>
    </citation>
    <scope>NUCLEOTIDE SEQUENCE [LARGE SCALE GENOMIC DNA]</scope>
    <source>
        <strain evidence="2 3">MSJ-5</strain>
    </source>
</reference>
<evidence type="ECO:0000313" key="3">
    <source>
        <dbReference type="Proteomes" id="UP000779508"/>
    </source>
</evidence>
<dbReference type="PANTHER" id="PTHR32329:SF2">
    <property type="entry name" value="BIFUNCTIONAL PROTEIN [INCLUDES 2-HYDROXYACYL-COA DEHYDRATASE (N-TER) AND ITS ACTIVATOR DOMAIN (C_TERM)"/>
    <property type="match status" value="1"/>
</dbReference>
<name>A0ABS6G387_9FIRM</name>
<comment type="caution">
    <text evidence="2">The sequence shown here is derived from an EMBL/GenBank/DDBJ whole genome shotgun (WGS) entry which is preliminary data.</text>
</comment>
<dbReference type="InterPro" id="IPR010327">
    <property type="entry name" value="FldB/FldC_alpha/beta"/>
</dbReference>
<organism evidence="2 3">
    <name type="scientific">Alkaliphilus flagellatus</name>
    <dbReference type="NCBI Taxonomy" id="2841507"/>
    <lineage>
        <taxon>Bacteria</taxon>
        <taxon>Bacillati</taxon>
        <taxon>Bacillota</taxon>
        <taxon>Clostridia</taxon>
        <taxon>Peptostreptococcales</taxon>
        <taxon>Natronincolaceae</taxon>
        <taxon>Alkaliphilus</taxon>
    </lineage>
</organism>
<dbReference type="RefSeq" id="WP_216415321.1">
    <property type="nucleotide sequence ID" value="NZ_JAHLQK010000002.1"/>
</dbReference>
<gene>
    <name evidence="2" type="ORF">KQI88_05300</name>
</gene>
<dbReference type="EMBL" id="JAHLQK010000002">
    <property type="protein sequence ID" value="MBU5675826.1"/>
    <property type="molecule type" value="Genomic_DNA"/>
</dbReference>
<sequence>MIKIGLPRAMSYYYLYPFFKTLISELGGEVILSKLTTKATLEEMSVCPTDEPCLAVKLYFSHVKQLIDEDCEYIFIPRLISVEEGNFCCPKIIGIADMITNTFDIGERVLSPRIDMSNKQQMVEDLHYIAKCLGFKKNKVIEVLDKSWKFQKDFSKFMVDNKLTTEEAYAILDKKSGIDHYKEHEEDKEQVPAIGVIGHPYVLYEWVSHNLIQRFRQYGKVFTPEMVDKKHIKDQMKQIYEGEKLWHFEAQMLGSALYLMKNRLIDRLVLVGLFECGPESIVEAYIEEEADRLGIPLLKLFLDEQTGEAGLVTRIEAFMDTDIQNLEEEVTVVHKPFHTEKVLLREKPIVGFPAMGQLDIVIDSILKECGVETVKPPALSTRSIELGKELAPEFVCLPLTATLGQMIEMLELGANSFLMVSGKGRCRLGWYAQIQELLLKRKGLSFNMMIIDSPFPLRKNGLNFFNTIKQVTNGARFDRVIKSLALGYHKLEVLENAQAVCRRIRAYESQRGQIDQVFNLLRAGIDQASDYRTVTKFYKNFMEETETIKLEDTNPLKVALVGEIWVLLEPFVNMEIEKFLGSRENIRVVVERELTVSHWLQGNILYTKKAVKRGKEIQKAASPYLKEYVGGHGRESIGLTALASQEGVDGVIHLMPFTCMPEIVAHNILTQASDKLDIPVLSFIISDQTGEAGFETRLEAFLELLLERRFEKTYPMGWS</sequence>
<dbReference type="InterPro" id="IPR018709">
    <property type="entry name" value="CoA_activase_DUF2229"/>
</dbReference>
<protein>
    <recommendedName>
        <fullName evidence="1">DUF2229 domain-containing protein</fullName>
    </recommendedName>
</protein>
<dbReference type="PANTHER" id="PTHR32329">
    <property type="entry name" value="BIFUNCTIONAL PROTEIN [INCLUDES 2-HYDROXYACYL-COA DEHYDRATASE (N-TER) AND ITS ACTIVATOR DOMAIN (C_TERM)-RELATED"/>
    <property type="match status" value="1"/>
</dbReference>
<evidence type="ECO:0000259" key="1">
    <source>
        <dbReference type="Pfam" id="PF09989"/>
    </source>
</evidence>
<keyword evidence="3" id="KW-1185">Reference proteome</keyword>
<accession>A0ABS6G387</accession>
<feature type="domain" description="DUF2229" evidence="1">
    <location>
        <begin position="3"/>
        <end position="227"/>
    </location>
</feature>
<dbReference type="Pfam" id="PF06050">
    <property type="entry name" value="HGD-D"/>
    <property type="match status" value="1"/>
</dbReference>
<evidence type="ECO:0000313" key="2">
    <source>
        <dbReference type="EMBL" id="MBU5675826.1"/>
    </source>
</evidence>